<proteinExistence type="predicted"/>
<accession>A0A9P5X6C5</accession>
<dbReference type="AlphaFoldDB" id="A0A9P5X6C5"/>
<name>A0A9P5X6C5_9AGAR</name>
<dbReference type="Proteomes" id="UP000807342">
    <property type="component" value="Unassembled WGS sequence"/>
</dbReference>
<dbReference type="OrthoDB" id="3101686at2759"/>
<gene>
    <name evidence="1" type="ORF">P691DRAFT_808682</name>
</gene>
<dbReference type="EMBL" id="MU151451">
    <property type="protein sequence ID" value="KAF9443641.1"/>
    <property type="molecule type" value="Genomic_DNA"/>
</dbReference>
<comment type="caution">
    <text evidence="1">The sequence shown here is derived from an EMBL/GenBank/DDBJ whole genome shotgun (WGS) entry which is preliminary data.</text>
</comment>
<evidence type="ECO:0000313" key="2">
    <source>
        <dbReference type="Proteomes" id="UP000807342"/>
    </source>
</evidence>
<keyword evidence="2" id="KW-1185">Reference proteome</keyword>
<sequence length="110" mass="13542">MRYIEDPDLDLLQMVERMQEAGVIQSCHRSLSSRFKSLFQRGSRDRFISGLYSMGHGPKSYFWYWEVDFDARYYREFRVIDLANGERMFREEPFNLWPEEWQWQKNHIGF</sequence>
<reference evidence="1" key="1">
    <citation type="submission" date="2020-11" db="EMBL/GenBank/DDBJ databases">
        <authorList>
            <consortium name="DOE Joint Genome Institute"/>
            <person name="Ahrendt S."/>
            <person name="Riley R."/>
            <person name="Andreopoulos W."/>
            <person name="Labutti K."/>
            <person name="Pangilinan J."/>
            <person name="Ruiz-Duenas F.J."/>
            <person name="Barrasa J.M."/>
            <person name="Sanchez-Garcia M."/>
            <person name="Camarero S."/>
            <person name="Miyauchi S."/>
            <person name="Serrano A."/>
            <person name="Linde D."/>
            <person name="Babiker R."/>
            <person name="Drula E."/>
            <person name="Ayuso-Fernandez I."/>
            <person name="Pacheco R."/>
            <person name="Padilla G."/>
            <person name="Ferreira P."/>
            <person name="Barriuso J."/>
            <person name="Kellner H."/>
            <person name="Castanera R."/>
            <person name="Alfaro M."/>
            <person name="Ramirez L."/>
            <person name="Pisabarro A.G."/>
            <person name="Kuo A."/>
            <person name="Tritt A."/>
            <person name="Lipzen A."/>
            <person name="He G."/>
            <person name="Yan M."/>
            <person name="Ng V."/>
            <person name="Cullen D."/>
            <person name="Martin F."/>
            <person name="Rosso M.-N."/>
            <person name="Henrissat B."/>
            <person name="Hibbett D."/>
            <person name="Martinez A.T."/>
            <person name="Grigoriev I.V."/>
        </authorList>
    </citation>
    <scope>NUCLEOTIDE SEQUENCE</scope>
    <source>
        <strain evidence="1">MF-IS2</strain>
    </source>
</reference>
<protein>
    <submittedName>
        <fullName evidence="1">Uncharacterized protein</fullName>
    </submittedName>
</protein>
<organism evidence="1 2">
    <name type="scientific">Macrolepiota fuliginosa MF-IS2</name>
    <dbReference type="NCBI Taxonomy" id="1400762"/>
    <lineage>
        <taxon>Eukaryota</taxon>
        <taxon>Fungi</taxon>
        <taxon>Dikarya</taxon>
        <taxon>Basidiomycota</taxon>
        <taxon>Agaricomycotina</taxon>
        <taxon>Agaricomycetes</taxon>
        <taxon>Agaricomycetidae</taxon>
        <taxon>Agaricales</taxon>
        <taxon>Agaricineae</taxon>
        <taxon>Agaricaceae</taxon>
        <taxon>Macrolepiota</taxon>
    </lineage>
</organism>
<evidence type="ECO:0000313" key="1">
    <source>
        <dbReference type="EMBL" id="KAF9443641.1"/>
    </source>
</evidence>